<dbReference type="PANTHER" id="PTHR32382:SF6">
    <property type="entry name" value="FASCICLIN-LIKE ARABINOGALACTAN PROTEIN 14"/>
    <property type="match status" value="1"/>
</dbReference>
<gene>
    <name evidence="11" type="ORF">DH2020_013445</name>
</gene>
<feature type="compositionally biased region" description="Low complexity" evidence="8">
    <location>
        <begin position="176"/>
        <end position="217"/>
    </location>
</feature>
<keyword evidence="5 9" id="KW-0732">Signal</keyword>
<evidence type="ECO:0000256" key="2">
    <source>
        <dbReference type="ARBA" id="ARBA00007843"/>
    </source>
</evidence>
<keyword evidence="4" id="KW-0325">Glycoprotein</keyword>
<dbReference type="InterPro" id="IPR036378">
    <property type="entry name" value="FAS1_dom_sf"/>
</dbReference>
<feature type="chain" id="PRO_5046381374" description="FAS1 domain-containing protein" evidence="9">
    <location>
        <begin position="23"/>
        <end position="321"/>
    </location>
</feature>
<evidence type="ECO:0000259" key="10">
    <source>
        <dbReference type="PROSITE" id="PS50213"/>
    </source>
</evidence>
<reference evidence="11 12" key="1">
    <citation type="journal article" date="2021" name="Comput. Struct. Biotechnol. J.">
        <title>De novo genome assembly of the potent medicinal plant Rehmannia glutinosa using nanopore technology.</title>
        <authorList>
            <person name="Ma L."/>
            <person name="Dong C."/>
            <person name="Song C."/>
            <person name="Wang X."/>
            <person name="Zheng X."/>
            <person name="Niu Y."/>
            <person name="Chen S."/>
            <person name="Feng W."/>
        </authorList>
    </citation>
    <scope>NUCLEOTIDE SEQUENCE [LARGE SCALE GENOMIC DNA]</scope>
    <source>
        <strain evidence="11">DH-2019</strain>
    </source>
</reference>
<feature type="compositionally biased region" description="Low complexity" evidence="8">
    <location>
        <begin position="248"/>
        <end position="291"/>
    </location>
</feature>
<dbReference type="SUPFAM" id="SSF82153">
    <property type="entry name" value="FAS1 domain"/>
    <property type="match status" value="1"/>
</dbReference>
<accession>A0ABR0X3M0</accession>
<organism evidence="11 12">
    <name type="scientific">Rehmannia glutinosa</name>
    <name type="common">Chinese foxglove</name>
    <dbReference type="NCBI Taxonomy" id="99300"/>
    <lineage>
        <taxon>Eukaryota</taxon>
        <taxon>Viridiplantae</taxon>
        <taxon>Streptophyta</taxon>
        <taxon>Embryophyta</taxon>
        <taxon>Tracheophyta</taxon>
        <taxon>Spermatophyta</taxon>
        <taxon>Magnoliopsida</taxon>
        <taxon>eudicotyledons</taxon>
        <taxon>Gunneridae</taxon>
        <taxon>Pentapetalae</taxon>
        <taxon>asterids</taxon>
        <taxon>lamiids</taxon>
        <taxon>Lamiales</taxon>
        <taxon>Orobanchaceae</taxon>
        <taxon>Rehmannieae</taxon>
        <taxon>Rehmannia</taxon>
    </lineage>
</organism>
<feature type="domain" description="FAS1" evidence="10">
    <location>
        <begin position="22"/>
        <end position="153"/>
    </location>
</feature>
<dbReference type="Gene3D" id="2.30.180.10">
    <property type="entry name" value="FAS1 domain"/>
    <property type="match status" value="1"/>
</dbReference>
<evidence type="ECO:0000256" key="6">
    <source>
        <dbReference type="ARBA" id="ARBA00023136"/>
    </source>
</evidence>
<evidence type="ECO:0000313" key="11">
    <source>
        <dbReference type="EMBL" id="KAK6153806.1"/>
    </source>
</evidence>
<evidence type="ECO:0000256" key="4">
    <source>
        <dbReference type="ARBA" id="ARBA00022622"/>
    </source>
</evidence>
<evidence type="ECO:0000256" key="7">
    <source>
        <dbReference type="ARBA" id="ARBA00023288"/>
    </source>
</evidence>
<keyword evidence="7" id="KW-0449">Lipoprotein</keyword>
<evidence type="ECO:0000256" key="8">
    <source>
        <dbReference type="SAM" id="MobiDB-lite"/>
    </source>
</evidence>
<evidence type="ECO:0000256" key="5">
    <source>
        <dbReference type="ARBA" id="ARBA00022729"/>
    </source>
</evidence>
<comment type="caution">
    <text evidence="11">The sequence shown here is derived from an EMBL/GenBank/DDBJ whole genome shotgun (WGS) entry which is preliminary data.</text>
</comment>
<feature type="signal peptide" evidence="9">
    <location>
        <begin position="1"/>
        <end position="22"/>
    </location>
</feature>
<feature type="compositionally biased region" description="Low complexity" evidence="8">
    <location>
        <begin position="228"/>
        <end position="240"/>
    </location>
</feature>
<keyword evidence="12" id="KW-1185">Reference proteome</keyword>
<keyword evidence="6" id="KW-0472">Membrane</keyword>
<dbReference type="Proteomes" id="UP001318860">
    <property type="component" value="Unassembled WGS sequence"/>
</dbReference>
<comment type="subcellular location">
    <subcellularLocation>
        <location evidence="1">Cell membrane</location>
        <topology evidence="1">Lipid-anchor</topology>
        <topology evidence="1">GPI-anchor</topology>
    </subcellularLocation>
</comment>
<proteinExistence type="inferred from homology"/>
<dbReference type="PROSITE" id="PS50213">
    <property type="entry name" value="FAS1"/>
    <property type="match status" value="1"/>
</dbReference>
<evidence type="ECO:0000256" key="9">
    <source>
        <dbReference type="SAM" id="SignalP"/>
    </source>
</evidence>
<comment type="similarity">
    <text evidence="2">Belongs to the fasciclin-like AGP family.</text>
</comment>
<feature type="region of interest" description="Disordered" evidence="8">
    <location>
        <begin position="173"/>
        <end position="291"/>
    </location>
</feature>
<dbReference type="EMBL" id="JABTTQ020000006">
    <property type="protein sequence ID" value="KAK6153806.1"/>
    <property type="molecule type" value="Genomic_DNA"/>
</dbReference>
<protein>
    <recommendedName>
        <fullName evidence="10">FAS1 domain-containing protein</fullName>
    </recommendedName>
</protein>
<keyword evidence="4" id="KW-0336">GPI-anchor</keyword>
<evidence type="ECO:0000256" key="1">
    <source>
        <dbReference type="ARBA" id="ARBA00004609"/>
    </source>
</evidence>
<dbReference type="InterPro" id="IPR033254">
    <property type="entry name" value="Plant_FLA"/>
</dbReference>
<dbReference type="InterPro" id="IPR000782">
    <property type="entry name" value="FAS1_domain"/>
</dbReference>
<evidence type="ECO:0000313" key="12">
    <source>
        <dbReference type="Proteomes" id="UP001318860"/>
    </source>
</evidence>
<sequence>MKMSIKFSLFFSFFLLFHNVNAFNITQLLSQYPDFSTFNSYLTQTNIATQINKRQTITVLAVENSNITPLSGKPLQVLTNILSVHVILDYFDVPKLQKLSEKPTILTTLFQATGSARGQQGFLSVTHLTTTSIAFGSAVPGSNPGSNLVKSVASEPYNISVLQVSNVIVPPGIDGTTNSSTSTSPVPARAPSASMSPNMSPHVSPSTSPSMAPSTSSGALAPTTSKGEAPAEAVTPAAAPGSPPVPNAPNADAPSADAPAANGPAADAPAANGPAAAADAPAANGPAAAADAPASAGTCLHIGLAFVFTMVVSTLCLASTI</sequence>
<keyword evidence="3" id="KW-1003">Cell membrane</keyword>
<name>A0ABR0X3M0_REHGL</name>
<dbReference type="PANTHER" id="PTHR32382">
    <property type="entry name" value="FASCICLIN-LIKE ARABINOGALACTAN PROTEIN"/>
    <property type="match status" value="1"/>
</dbReference>
<evidence type="ECO:0000256" key="3">
    <source>
        <dbReference type="ARBA" id="ARBA00022475"/>
    </source>
</evidence>